<protein>
    <submittedName>
        <fullName evidence="1">Hydrolase (Metallo-beta-lactamase superfamily)-like protein</fullName>
    </submittedName>
</protein>
<dbReference type="PANTHER" id="PTHR30619">
    <property type="entry name" value="DNA INTERNALIZATION/COMPETENCE PROTEIN COMEC/REC2"/>
    <property type="match status" value="1"/>
</dbReference>
<dbReference type="KEGG" id="cpi:Cpin_4221"/>
<evidence type="ECO:0000313" key="1">
    <source>
        <dbReference type="EMBL" id="ACU61677.1"/>
    </source>
</evidence>
<name>A0A979G6G0_CHIPD</name>
<dbReference type="InterPro" id="IPR052159">
    <property type="entry name" value="Competence_DNA_uptake"/>
</dbReference>
<accession>A0A979G6G0</accession>
<organism evidence="1 2">
    <name type="scientific">Chitinophaga pinensis (strain ATCC 43595 / DSM 2588 / LMG 13176 / NBRC 15968 / NCIMB 11800 / UQM 2034)</name>
    <dbReference type="NCBI Taxonomy" id="485918"/>
    <lineage>
        <taxon>Bacteria</taxon>
        <taxon>Pseudomonadati</taxon>
        <taxon>Bacteroidota</taxon>
        <taxon>Chitinophagia</taxon>
        <taxon>Chitinophagales</taxon>
        <taxon>Chitinophagaceae</taxon>
        <taxon>Chitinophaga</taxon>
    </lineage>
</organism>
<evidence type="ECO:0000313" key="2">
    <source>
        <dbReference type="Proteomes" id="UP000002215"/>
    </source>
</evidence>
<dbReference type="RefSeq" id="WP_012791845.1">
    <property type="nucleotide sequence ID" value="NC_013132.1"/>
</dbReference>
<dbReference type="GO" id="GO:0016787">
    <property type="term" value="F:hydrolase activity"/>
    <property type="evidence" value="ECO:0007669"/>
    <property type="project" value="UniProtKB-KW"/>
</dbReference>
<sequence length="400" mass="46374">MFELSHLNSEIFIYIESISISNKTLLTDFIESNNFSRFFEILGLEFPIDGPTMLLFKNYEYRKREGSIYSLNLSTIDRLRQEERVSLIEDSFIVRAEIDLTGIKEDVFGKSVSHRFLEEKYFWTYRFHLGSAYGRTFQLPNKGGTRLIIKDVGQGSWTEIEVNKKLTLIFDAGTHYSTKASKVASMYDNRDLLYQNDCPGLIISHWDVDHYHFLKVMTDTTISSLKFILCRNFTPSLMSRVIFSRLSRLNKNFISINADTRKVFIKETPLFSYYDNKRFTIFNSGYSRSRNKDGLSLLIRTATKSVLLTGDQHYGQFDHFVIPGYLNYKHRHYLIVPHHGGNAGSYNFNLQPNVKKEDAIISVGSNTYGHPFRSILKCLGTAKFNVRRTDIVGRDIDIHL</sequence>
<proteinExistence type="predicted"/>
<reference evidence="2" key="1">
    <citation type="submission" date="2009-08" db="EMBL/GenBank/DDBJ databases">
        <title>The complete genome of Chitinophaga pinensis DSM 2588.</title>
        <authorList>
            <consortium name="US DOE Joint Genome Institute (JGI-PGF)"/>
            <person name="Lucas S."/>
            <person name="Copeland A."/>
            <person name="Lapidus A."/>
            <person name="Glavina del Rio T."/>
            <person name="Dalin E."/>
            <person name="Tice H."/>
            <person name="Bruce D."/>
            <person name="Goodwin L."/>
            <person name="Pitluck S."/>
            <person name="Kyrpides N."/>
            <person name="Mavromatis K."/>
            <person name="Ivanova N."/>
            <person name="Mikhailova N."/>
            <person name="Sims D."/>
            <person name="Meinche L."/>
            <person name="Brettin T."/>
            <person name="Detter J.C."/>
            <person name="Han C."/>
            <person name="Larimer F."/>
            <person name="Land M."/>
            <person name="Hauser L."/>
            <person name="Markowitz V."/>
            <person name="Cheng J.-F."/>
            <person name="Hugenholtz P."/>
            <person name="Woyke T."/>
            <person name="Wu D."/>
            <person name="Spring S."/>
            <person name="Klenk H.-P."/>
            <person name="Eisen J.A."/>
        </authorList>
    </citation>
    <scope>NUCLEOTIDE SEQUENCE [LARGE SCALE GENOMIC DNA]</scope>
    <source>
        <strain evidence="2">ATCC 43595 / DSM 2588 / LMG 13176 / NBRC 15968 / NCIMB 11800 / UQM 2034</strain>
    </source>
</reference>
<dbReference type="Gene3D" id="3.60.15.10">
    <property type="entry name" value="Ribonuclease Z/Hydroxyacylglutathione hydrolase-like"/>
    <property type="match status" value="1"/>
</dbReference>
<keyword evidence="1" id="KW-0378">Hydrolase</keyword>
<reference evidence="1 2" key="2">
    <citation type="journal article" date="2010" name="Stand. Genomic Sci.">
        <title>Complete genome sequence of Chitinophaga pinensis type strain (UQM 2034).</title>
        <authorList>
            <person name="Glavina Del Rio T."/>
            <person name="Abt B."/>
            <person name="Spring S."/>
            <person name="Lapidus A."/>
            <person name="Nolan M."/>
            <person name="Tice H."/>
            <person name="Copeland A."/>
            <person name="Cheng J.F."/>
            <person name="Chen F."/>
            <person name="Bruce D."/>
            <person name="Goodwin L."/>
            <person name="Pitluck S."/>
            <person name="Ivanova N."/>
            <person name="Mavromatis K."/>
            <person name="Mikhailova N."/>
            <person name="Pati A."/>
            <person name="Chen A."/>
            <person name="Palaniappan K."/>
            <person name="Land M."/>
            <person name="Hauser L."/>
            <person name="Chang Y.J."/>
            <person name="Jeffries C.D."/>
            <person name="Chain P."/>
            <person name="Saunders E."/>
            <person name="Detter J.C."/>
            <person name="Brettin T."/>
            <person name="Rohde M."/>
            <person name="Goker M."/>
            <person name="Bristow J."/>
            <person name="Eisen J.A."/>
            <person name="Markowitz V."/>
            <person name="Hugenholtz P."/>
            <person name="Kyrpides N.C."/>
            <person name="Klenk H.P."/>
            <person name="Lucas S."/>
        </authorList>
    </citation>
    <scope>NUCLEOTIDE SEQUENCE [LARGE SCALE GENOMIC DNA]</scope>
    <source>
        <strain evidence="2">ATCC 43595 / DSM 2588 / LMG 13176 / NBRC 15968 / NCIMB 11800 / UQM 2034</strain>
    </source>
</reference>
<dbReference type="InterPro" id="IPR036866">
    <property type="entry name" value="RibonucZ/Hydroxyglut_hydro"/>
</dbReference>
<dbReference type="AlphaFoldDB" id="A0A979G6G0"/>
<dbReference type="OrthoDB" id="9761531at2"/>
<dbReference type="Proteomes" id="UP000002215">
    <property type="component" value="Chromosome"/>
</dbReference>
<dbReference type="PANTHER" id="PTHR30619:SF1">
    <property type="entry name" value="RECOMBINATION PROTEIN 2"/>
    <property type="match status" value="1"/>
</dbReference>
<dbReference type="EMBL" id="CP001699">
    <property type="protein sequence ID" value="ACU61677.1"/>
    <property type="molecule type" value="Genomic_DNA"/>
</dbReference>
<gene>
    <name evidence="1" type="ordered locus">Cpin_4221</name>
</gene>
<dbReference type="SUPFAM" id="SSF56281">
    <property type="entry name" value="Metallo-hydrolase/oxidoreductase"/>
    <property type="match status" value="1"/>
</dbReference>